<protein>
    <submittedName>
        <fullName evidence="3">Uncharacterized protein</fullName>
    </submittedName>
</protein>
<keyword evidence="4" id="KW-1185">Reference proteome</keyword>
<feature type="region of interest" description="Disordered" evidence="1">
    <location>
        <begin position="29"/>
        <end position="55"/>
    </location>
</feature>
<evidence type="ECO:0000313" key="3">
    <source>
        <dbReference type="EMBL" id="KUN74995.1"/>
    </source>
</evidence>
<feature type="chain" id="PRO_5007106282" evidence="2">
    <location>
        <begin position="31"/>
        <end position="135"/>
    </location>
</feature>
<sequence length="135" mass="13410">MEEFVRSMRILSIGALVAASVLGAGLTAQAQDAPPTSGSKDAQGAGAGNSATPISGDGIRGYQIVKQSFPTAPNGAPQIVQCPLHEKVLGGGVLVPVGVVQGSYPTPDGSGWVGVGFSNGTGGVTVYAICADRSR</sequence>
<name>A0A101SJ78_9ACTN</name>
<keyword evidence="2" id="KW-0732">Signal</keyword>
<proteinExistence type="predicted"/>
<evidence type="ECO:0000256" key="2">
    <source>
        <dbReference type="SAM" id="SignalP"/>
    </source>
</evidence>
<dbReference type="EMBL" id="LMWX01000119">
    <property type="protein sequence ID" value="KUN74995.1"/>
    <property type="molecule type" value="Genomic_DNA"/>
</dbReference>
<reference evidence="3 4" key="1">
    <citation type="submission" date="2015-10" db="EMBL/GenBank/DDBJ databases">
        <title>Draft genome sequence of Streptomyces bungoensis DSM 41781, type strain for the species Streptomyces bungoensis.</title>
        <authorList>
            <person name="Ruckert C."/>
            <person name="Winkler A."/>
            <person name="Kalinowski J."/>
            <person name="Kampfer P."/>
            <person name="Glaeser S."/>
        </authorList>
    </citation>
    <scope>NUCLEOTIDE SEQUENCE [LARGE SCALE GENOMIC DNA]</scope>
    <source>
        <strain evidence="3 4">DSM 41781</strain>
    </source>
</reference>
<dbReference type="RefSeq" id="WP_061931243.1">
    <property type="nucleotide sequence ID" value="NZ_JBEYBH010000079.1"/>
</dbReference>
<accession>A0A101SJ78</accession>
<evidence type="ECO:0000256" key="1">
    <source>
        <dbReference type="SAM" id="MobiDB-lite"/>
    </source>
</evidence>
<dbReference type="AlphaFoldDB" id="A0A101SJ78"/>
<gene>
    <name evidence="3" type="ORF">AQJ66_36550</name>
</gene>
<comment type="caution">
    <text evidence="3">The sequence shown here is derived from an EMBL/GenBank/DDBJ whole genome shotgun (WGS) entry which is preliminary data.</text>
</comment>
<dbReference type="Proteomes" id="UP000053024">
    <property type="component" value="Unassembled WGS sequence"/>
</dbReference>
<organism evidence="3 4">
    <name type="scientific">Streptomyces bungoensis</name>
    <dbReference type="NCBI Taxonomy" id="285568"/>
    <lineage>
        <taxon>Bacteria</taxon>
        <taxon>Bacillati</taxon>
        <taxon>Actinomycetota</taxon>
        <taxon>Actinomycetes</taxon>
        <taxon>Kitasatosporales</taxon>
        <taxon>Streptomycetaceae</taxon>
        <taxon>Streptomyces</taxon>
    </lineage>
</organism>
<evidence type="ECO:0000313" key="4">
    <source>
        <dbReference type="Proteomes" id="UP000053024"/>
    </source>
</evidence>
<dbReference type="OrthoDB" id="3538584at2"/>
<feature type="signal peptide" evidence="2">
    <location>
        <begin position="1"/>
        <end position="30"/>
    </location>
</feature>